<proteinExistence type="predicted"/>
<gene>
    <name evidence="1" type="ORF">LTR97_008831</name>
</gene>
<evidence type="ECO:0000313" key="1">
    <source>
        <dbReference type="EMBL" id="KAK5695325.1"/>
    </source>
</evidence>
<organism evidence="1 2">
    <name type="scientific">Elasticomyces elasticus</name>
    <dbReference type="NCBI Taxonomy" id="574655"/>
    <lineage>
        <taxon>Eukaryota</taxon>
        <taxon>Fungi</taxon>
        <taxon>Dikarya</taxon>
        <taxon>Ascomycota</taxon>
        <taxon>Pezizomycotina</taxon>
        <taxon>Dothideomycetes</taxon>
        <taxon>Dothideomycetidae</taxon>
        <taxon>Mycosphaerellales</taxon>
        <taxon>Teratosphaeriaceae</taxon>
        <taxon>Elasticomyces</taxon>
    </lineage>
</organism>
<accession>A0AAN7WBZ2</accession>
<dbReference type="EMBL" id="JAVRQU010000014">
    <property type="protein sequence ID" value="KAK5695325.1"/>
    <property type="molecule type" value="Genomic_DNA"/>
</dbReference>
<comment type="caution">
    <text evidence="1">The sequence shown here is derived from an EMBL/GenBank/DDBJ whole genome shotgun (WGS) entry which is preliminary data.</text>
</comment>
<evidence type="ECO:0008006" key="3">
    <source>
        <dbReference type="Google" id="ProtNLM"/>
    </source>
</evidence>
<protein>
    <recommendedName>
        <fullName evidence="3">F-box domain-containing protein</fullName>
    </recommendedName>
</protein>
<reference evidence="1" key="1">
    <citation type="submission" date="2023-08" db="EMBL/GenBank/DDBJ databases">
        <title>Black Yeasts Isolated from many extreme environments.</title>
        <authorList>
            <person name="Coleine C."/>
            <person name="Stajich J.E."/>
            <person name="Selbmann L."/>
        </authorList>
    </citation>
    <scope>NUCLEOTIDE SEQUENCE</scope>
    <source>
        <strain evidence="1">CCFEE 5810</strain>
    </source>
</reference>
<name>A0AAN7WBZ2_9PEZI</name>
<dbReference type="AlphaFoldDB" id="A0AAN7WBZ2"/>
<dbReference type="Proteomes" id="UP001310594">
    <property type="component" value="Unassembled WGS sequence"/>
</dbReference>
<sequence>MLPPTFLRASQVIARVMKPSTATPVSQALSKRTASEPERLPQTITVQQHSALLALPAELRIQIFEYVAHATEKRLIVLSPNKSILLPPPLSKVCDQLRQEFDWVFYSLSLAYVTNIICHNENFDLLTLTLSLRDIPGPSLNVNRSIAFRITLDNALRVPDIETFVKELSGPAMLPKTAAAIVYQISFDVETFDLPTWRLRFAQLSKRYRFHYSEGEQRVFEKLYWAFAEVAEKVDGISVKRYAMGCWRAEDGRLCFV</sequence>
<evidence type="ECO:0000313" key="2">
    <source>
        <dbReference type="Proteomes" id="UP001310594"/>
    </source>
</evidence>